<keyword evidence="8" id="KW-1185">Reference proteome</keyword>
<keyword evidence="4 5" id="KW-0472">Membrane</keyword>
<reference evidence="7 8" key="1">
    <citation type="submission" date="2023-07" db="EMBL/GenBank/DDBJ databases">
        <title>Sorghum-associated microbial communities from plants grown in Nebraska, USA.</title>
        <authorList>
            <person name="Schachtman D."/>
        </authorList>
    </citation>
    <scope>NUCLEOTIDE SEQUENCE [LARGE SCALE GENOMIC DNA]</scope>
    <source>
        <strain evidence="7 8">BE57</strain>
    </source>
</reference>
<accession>A0ABU1R046</accession>
<comment type="subcellular location">
    <subcellularLocation>
        <location evidence="1">Membrane</location>
        <topology evidence="1">Multi-pass membrane protein</topology>
    </subcellularLocation>
</comment>
<gene>
    <name evidence="7" type="ORF">J2W84_003829</name>
</gene>
<name>A0ABU1R046_9BACT</name>
<evidence type="ECO:0000259" key="6">
    <source>
        <dbReference type="Pfam" id="PF06271"/>
    </source>
</evidence>
<evidence type="ECO:0000313" key="8">
    <source>
        <dbReference type="Proteomes" id="UP001264980"/>
    </source>
</evidence>
<evidence type="ECO:0000256" key="5">
    <source>
        <dbReference type="SAM" id="Phobius"/>
    </source>
</evidence>
<dbReference type="InterPro" id="IPR010432">
    <property type="entry name" value="RDD"/>
</dbReference>
<evidence type="ECO:0000256" key="3">
    <source>
        <dbReference type="ARBA" id="ARBA00022989"/>
    </source>
</evidence>
<evidence type="ECO:0000256" key="4">
    <source>
        <dbReference type="ARBA" id="ARBA00023136"/>
    </source>
</evidence>
<keyword evidence="3 5" id="KW-1133">Transmembrane helix</keyword>
<feature type="domain" description="RDD" evidence="6">
    <location>
        <begin position="4"/>
        <end position="113"/>
    </location>
</feature>
<evidence type="ECO:0000256" key="2">
    <source>
        <dbReference type="ARBA" id="ARBA00022692"/>
    </source>
</evidence>
<dbReference type="Pfam" id="PF06271">
    <property type="entry name" value="RDD"/>
    <property type="match status" value="1"/>
</dbReference>
<evidence type="ECO:0000256" key="1">
    <source>
        <dbReference type="ARBA" id="ARBA00004141"/>
    </source>
</evidence>
<comment type="caution">
    <text evidence="7">The sequence shown here is derived from an EMBL/GenBank/DDBJ whole genome shotgun (WGS) entry which is preliminary data.</text>
</comment>
<organism evidence="7 8">
    <name type="scientific">Dyadobacter fermentans</name>
    <dbReference type="NCBI Taxonomy" id="94254"/>
    <lineage>
        <taxon>Bacteria</taxon>
        <taxon>Pseudomonadati</taxon>
        <taxon>Bacteroidota</taxon>
        <taxon>Cytophagia</taxon>
        <taxon>Cytophagales</taxon>
        <taxon>Spirosomataceae</taxon>
        <taxon>Dyadobacter</taxon>
    </lineage>
</organism>
<protein>
    <recommendedName>
        <fullName evidence="6">RDD domain-containing protein</fullName>
    </recommendedName>
</protein>
<dbReference type="Proteomes" id="UP001264980">
    <property type="component" value="Unassembled WGS sequence"/>
</dbReference>
<sequence length="272" mass="30595">MTMIAMVFSVPGMVSTFSNAFEVTHEQESFNLMGGPFFYLNLFGFALYLCKDCINGRSFAKRILNLQVVDNETGQAASPMKCFIRNLLLIMWPIEVVAALSNTSRRLGDRIAGTKLVVFDKTAAQPKVNFGQVIVPVLISYGAILLLILPFFGLTSANEGQKVNYVEASYDEQSSKEAEKLFADSLGQYLTASVKTYNQIQDRPLKYVSVIFQLKENYLADDQGFEKIKTTTMPVLLSKFPEKTFIGQVKYVYQTSNSMQTRVEHLNWPHAN</sequence>
<proteinExistence type="predicted"/>
<evidence type="ECO:0000313" key="7">
    <source>
        <dbReference type="EMBL" id="MDR6806781.1"/>
    </source>
</evidence>
<keyword evidence="2 5" id="KW-0812">Transmembrane</keyword>
<dbReference type="EMBL" id="JAVDTI010000003">
    <property type="protein sequence ID" value="MDR6806781.1"/>
    <property type="molecule type" value="Genomic_DNA"/>
</dbReference>
<feature type="transmembrane region" description="Helical" evidence="5">
    <location>
        <begin position="133"/>
        <end position="154"/>
    </location>
</feature>